<keyword evidence="1" id="KW-1133">Transmembrane helix</keyword>
<reference evidence="2" key="1">
    <citation type="submission" date="2022-08" db="EMBL/GenBank/DDBJ databases">
        <title>Novel sulphate-reducing endosymbionts in the free-living metamonad Anaeramoeba.</title>
        <authorList>
            <person name="Jerlstrom-Hultqvist J."/>
            <person name="Cepicka I."/>
            <person name="Gallot-Lavallee L."/>
            <person name="Salas-Leiva D."/>
            <person name="Curtis B.A."/>
            <person name="Zahonova K."/>
            <person name="Pipaliya S."/>
            <person name="Dacks J."/>
            <person name="Roger A.J."/>
        </authorList>
    </citation>
    <scope>NUCLEOTIDE SEQUENCE</scope>
    <source>
        <strain evidence="2">Busselton2</strain>
    </source>
</reference>
<accession>A0AAV7Y4K3</accession>
<comment type="caution">
    <text evidence="2">The sequence shown here is derived from an EMBL/GenBank/DDBJ whole genome shotgun (WGS) entry which is preliminary data.</text>
</comment>
<name>A0AAV7Y4K3_9EUKA</name>
<gene>
    <name evidence="2" type="ORF">M0812_29427</name>
</gene>
<feature type="transmembrane region" description="Helical" evidence="1">
    <location>
        <begin position="108"/>
        <end position="126"/>
    </location>
</feature>
<evidence type="ECO:0008006" key="4">
    <source>
        <dbReference type="Google" id="ProtNLM"/>
    </source>
</evidence>
<protein>
    <recommendedName>
        <fullName evidence="4">Transmembrane protein</fullName>
    </recommendedName>
</protein>
<evidence type="ECO:0000256" key="1">
    <source>
        <dbReference type="SAM" id="Phobius"/>
    </source>
</evidence>
<proteinExistence type="predicted"/>
<sequence>MSSDQVYKVIIIFCSVFFWISFIALIVLLSRIRGRTTRLQNANNLRSSIKADPVSFKLINGHLKTNEKIKWFSVPESAQINGYVPLNLAILIVLFIFALIFIHSYPPVGLIFAFFQFSLLFLLFYFRNISKMAYVITNQRVIVLGSLYDNQIRAYNINKLPYTIIDKEKDGKFSIYFGIRNNRRHISKRLVNSKSRRQRKRRKTRMIGFICISEIELVQKLLLENMDNNQTVEKYQQQPLLLEKSTIDTNQNSFQQNDNENSNLLQNQFPIDNYYINDNNF</sequence>
<evidence type="ECO:0000313" key="2">
    <source>
        <dbReference type="EMBL" id="KAJ3424703.1"/>
    </source>
</evidence>
<dbReference type="AlphaFoldDB" id="A0AAV7Y4K3"/>
<dbReference type="Proteomes" id="UP001146793">
    <property type="component" value="Unassembled WGS sequence"/>
</dbReference>
<evidence type="ECO:0000313" key="3">
    <source>
        <dbReference type="Proteomes" id="UP001146793"/>
    </source>
</evidence>
<keyword evidence="1" id="KW-0812">Transmembrane</keyword>
<organism evidence="2 3">
    <name type="scientific">Anaeramoeba flamelloides</name>
    <dbReference type="NCBI Taxonomy" id="1746091"/>
    <lineage>
        <taxon>Eukaryota</taxon>
        <taxon>Metamonada</taxon>
        <taxon>Anaeramoebidae</taxon>
        <taxon>Anaeramoeba</taxon>
    </lineage>
</organism>
<feature type="transmembrane region" description="Helical" evidence="1">
    <location>
        <begin position="80"/>
        <end position="102"/>
    </location>
</feature>
<feature type="transmembrane region" description="Helical" evidence="1">
    <location>
        <begin position="6"/>
        <end position="29"/>
    </location>
</feature>
<dbReference type="EMBL" id="JANTQA010000072">
    <property type="protein sequence ID" value="KAJ3424703.1"/>
    <property type="molecule type" value="Genomic_DNA"/>
</dbReference>
<keyword evidence="1" id="KW-0472">Membrane</keyword>